<organism evidence="5 6">
    <name type="scientific">Porphyridium purpureum</name>
    <name type="common">Red alga</name>
    <name type="synonym">Porphyridium cruentum</name>
    <dbReference type="NCBI Taxonomy" id="35688"/>
    <lineage>
        <taxon>Eukaryota</taxon>
        <taxon>Rhodophyta</taxon>
        <taxon>Bangiophyceae</taxon>
        <taxon>Porphyridiales</taxon>
        <taxon>Porphyridiaceae</taxon>
        <taxon>Porphyridium</taxon>
    </lineage>
</organism>
<name>A0A5J4Z9D2_PORPP</name>
<feature type="domain" description="DNA-directed DNA polymerase family A palm" evidence="4">
    <location>
        <begin position="556"/>
        <end position="786"/>
    </location>
</feature>
<dbReference type="Gene3D" id="1.20.1060.10">
    <property type="entry name" value="Taq DNA Polymerase, Chain T, domain 4"/>
    <property type="match status" value="1"/>
</dbReference>
<dbReference type="InterPro" id="IPR036397">
    <property type="entry name" value="RNaseH_sf"/>
</dbReference>
<keyword evidence="1" id="KW-0235">DNA replication</keyword>
<dbReference type="SUPFAM" id="SSF56672">
    <property type="entry name" value="DNA/RNA polymerases"/>
    <property type="match status" value="1"/>
</dbReference>
<feature type="region of interest" description="Disordered" evidence="2">
    <location>
        <begin position="1"/>
        <end position="48"/>
    </location>
</feature>
<dbReference type="SUPFAM" id="SSF53098">
    <property type="entry name" value="Ribonuclease H-like"/>
    <property type="match status" value="1"/>
</dbReference>
<dbReference type="InterPro" id="IPR001098">
    <property type="entry name" value="DNA-dir_DNA_pol_A_palm_dom"/>
</dbReference>
<dbReference type="InterPro" id="IPR002298">
    <property type="entry name" value="DNA_polymerase_A"/>
</dbReference>
<dbReference type="InterPro" id="IPR012337">
    <property type="entry name" value="RNaseH-like_sf"/>
</dbReference>
<sequence>MGAWNPCGRGRASSTLVQADASKADDSRLPVAHTSKPVDAVSEPQPHGDIQTLKSVSRLQPPYTQSVDERALEEADLEWRLLVHQLNSDGEVPFRVIDTVEQAKRLVRDLTGPQYANVPHAWDTETINCDPAEETPYGSAKVICLSVYAGADLGRVWICNHDHADGLIQVFKEYFESPRYLKVWHNYSFDRAVLYNHGIDVQGLGADTMHMARLYDTSWASYSLENVGKSLGFTHLVKTGMQARFGKQPKRLVNGLEKTLKAILPSPEELQRDKGLVVSWIDYSTLDAQLTFEIHAKLVKLLQEANALCSIDGKEKTLDGVETMYDLYFELVRPFGALLTDMERTGFYVQKEWLQHIQAEAESEKTRLQGEFVSWAQSKIGGSEYWMFNPDSKVQLQQLLFAPYVNPKTKVEILAPSRTFVVENEDGYVEEGKEQPKKKRPLKITGLGIKPVDLTVKGAPSASSAVLRKLAGFPRADPPKYGLAFKKIGEEGCLALDSVVEAGQCATLLSTFIIPLQLLPDQNGRIHASLNMNTETGRLSCRRPNLQNQPAFEKDRFKIRKGFSAEPGNSLIVADYGQLELRLLAHITRCKSMIDAFRQGGDFHSRTALSMYDHIKEAVEKGEVRLDKSEGGSDSDIPLIKDKYANERRKAKILNFSIAYGKTAMGLSKDWDVSVEEAQETVNAWYRERQEIRNWQDAVKDFARKRGAVVTLCGRRRILPDIVSTNYKARAHAERGAINTPLQGSAADVVMAAMAKLAANDELKRLGWSMTLQIHDEIILEGPESNAERAAEIVRKAMEHPFPRPLLVDLSVDLKIAQNWYEAK</sequence>
<dbReference type="PANTHER" id="PTHR10133:SF27">
    <property type="entry name" value="DNA POLYMERASE NU"/>
    <property type="match status" value="1"/>
</dbReference>
<protein>
    <submittedName>
        <fullName evidence="5">DNA polymerase I A, chloroplastic/mitochondrial</fullName>
    </submittedName>
</protein>
<dbReference type="SMART" id="SM00482">
    <property type="entry name" value="POLAc"/>
    <property type="match status" value="1"/>
</dbReference>
<dbReference type="OrthoDB" id="275278at2759"/>
<comment type="caution">
    <text evidence="5">The sequence shown here is derived from an EMBL/GenBank/DDBJ whole genome shotgun (WGS) entry which is preliminary data.</text>
</comment>
<evidence type="ECO:0000256" key="2">
    <source>
        <dbReference type="SAM" id="MobiDB-lite"/>
    </source>
</evidence>
<reference evidence="6" key="1">
    <citation type="journal article" date="2019" name="Nat. Commun.">
        <title>Expansion of phycobilisome linker gene families in mesophilic red algae.</title>
        <authorList>
            <person name="Lee J."/>
            <person name="Kim D."/>
            <person name="Bhattacharya D."/>
            <person name="Yoon H.S."/>
        </authorList>
    </citation>
    <scope>NUCLEOTIDE SEQUENCE [LARGE SCALE GENOMIC DNA]</scope>
    <source>
        <strain evidence="6">CCMP 1328</strain>
    </source>
</reference>
<dbReference type="GO" id="GO:0003887">
    <property type="term" value="F:DNA-directed DNA polymerase activity"/>
    <property type="evidence" value="ECO:0007669"/>
    <property type="project" value="InterPro"/>
</dbReference>
<dbReference type="Gene3D" id="3.30.70.370">
    <property type="match status" value="1"/>
</dbReference>
<dbReference type="GO" id="GO:0003677">
    <property type="term" value="F:DNA binding"/>
    <property type="evidence" value="ECO:0007669"/>
    <property type="project" value="InterPro"/>
</dbReference>
<evidence type="ECO:0000259" key="4">
    <source>
        <dbReference type="SMART" id="SM00482"/>
    </source>
</evidence>
<dbReference type="Pfam" id="PF00476">
    <property type="entry name" value="DNA_pol_A"/>
    <property type="match status" value="2"/>
</dbReference>
<feature type="domain" description="3'-5' exonuclease" evidence="3">
    <location>
        <begin position="94"/>
        <end position="303"/>
    </location>
</feature>
<proteinExistence type="predicted"/>
<dbReference type="GO" id="GO:0006302">
    <property type="term" value="P:double-strand break repair"/>
    <property type="evidence" value="ECO:0007669"/>
    <property type="project" value="TreeGrafter"/>
</dbReference>
<dbReference type="Proteomes" id="UP000324585">
    <property type="component" value="Unassembled WGS sequence"/>
</dbReference>
<dbReference type="PANTHER" id="PTHR10133">
    <property type="entry name" value="DNA POLYMERASE I"/>
    <property type="match status" value="1"/>
</dbReference>
<evidence type="ECO:0000259" key="3">
    <source>
        <dbReference type="SMART" id="SM00474"/>
    </source>
</evidence>
<dbReference type="Gene3D" id="1.10.150.20">
    <property type="entry name" value="5' to 3' exonuclease, C-terminal subdomain"/>
    <property type="match status" value="1"/>
</dbReference>
<dbReference type="PRINTS" id="PR00868">
    <property type="entry name" value="DNAPOLI"/>
</dbReference>
<dbReference type="CDD" id="cd08640">
    <property type="entry name" value="DNA_pol_A_plastid_like"/>
    <property type="match status" value="1"/>
</dbReference>
<dbReference type="GO" id="GO:0006261">
    <property type="term" value="P:DNA-templated DNA replication"/>
    <property type="evidence" value="ECO:0007669"/>
    <property type="project" value="InterPro"/>
</dbReference>
<dbReference type="GO" id="GO:0008408">
    <property type="term" value="F:3'-5' exonuclease activity"/>
    <property type="evidence" value="ECO:0007669"/>
    <property type="project" value="InterPro"/>
</dbReference>
<evidence type="ECO:0000256" key="1">
    <source>
        <dbReference type="ARBA" id="ARBA00022705"/>
    </source>
</evidence>
<evidence type="ECO:0000313" key="6">
    <source>
        <dbReference type="Proteomes" id="UP000324585"/>
    </source>
</evidence>
<dbReference type="SMART" id="SM00474">
    <property type="entry name" value="35EXOc"/>
    <property type="match status" value="1"/>
</dbReference>
<dbReference type="EMBL" id="VRMN01000001">
    <property type="protein sequence ID" value="KAA8499682.1"/>
    <property type="molecule type" value="Genomic_DNA"/>
</dbReference>
<dbReference type="OMA" id="QSNAQEW"/>
<dbReference type="InterPro" id="IPR043502">
    <property type="entry name" value="DNA/RNA_pol_sf"/>
</dbReference>
<dbReference type="Pfam" id="PF01612">
    <property type="entry name" value="DNA_pol_A_exo1"/>
    <property type="match status" value="1"/>
</dbReference>
<dbReference type="InterPro" id="IPR002562">
    <property type="entry name" value="3'-5'_exonuclease_dom"/>
</dbReference>
<gene>
    <name evidence="5" type="ORF">FVE85_7267</name>
</gene>
<dbReference type="AlphaFoldDB" id="A0A5J4Z9D2"/>
<evidence type="ECO:0000313" key="5">
    <source>
        <dbReference type="EMBL" id="KAA8499682.1"/>
    </source>
</evidence>
<accession>A0A5J4Z9D2</accession>
<keyword evidence="6" id="KW-1185">Reference proteome</keyword>
<dbReference type="Gene3D" id="3.30.420.10">
    <property type="entry name" value="Ribonuclease H-like superfamily/Ribonuclease H"/>
    <property type="match status" value="1"/>
</dbReference>